<dbReference type="Gene3D" id="3.40.630.10">
    <property type="entry name" value="Zn peptidases"/>
    <property type="match status" value="2"/>
</dbReference>
<proteinExistence type="predicted"/>
<name>A0A932MLD5_UNCTE</name>
<dbReference type="PANTHER" id="PTHR43808">
    <property type="entry name" value="ACETYLORNITHINE DEACETYLASE"/>
    <property type="match status" value="1"/>
</dbReference>
<dbReference type="EMBL" id="JACPUR010000014">
    <property type="protein sequence ID" value="MBI3127059.1"/>
    <property type="molecule type" value="Genomic_DNA"/>
</dbReference>
<reference evidence="4" key="1">
    <citation type="submission" date="2020-07" db="EMBL/GenBank/DDBJ databases">
        <title>Huge and variable diversity of episymbiotic CPR bacteria and DPANN archaea in groundwater ecosystems.</title>
        <authorList>
            <person name="He C.Y."/>
            <person name="Keren R."/>
            <person name="Whittaker M."/>
            <person name="Farag I.F."/>
            <person name="Doudna J."/>
            <person name="Cate J.H.D."/>
            <person name="Banfield J.F."/>
        </authorList>
    </citation>
    <scope>NUCLEOTIDE SEQUENCE</scope>
    <source>
        <strain evidence="4">NC_groundwater_763_Ag_S-0.2um_68_21</strain>
    </source>
</reference>
<evidence type="ECO:0000259" key="3">
    <source>
        <dbReference type="Pfam" id="PF07687"/>
    </source>
</evidence>
<sequence>MPDAQERILARVSRDSVVGMTRELVRRPSVNPPGDYAAVADEAERLMREVGLVDIRRSIGEPGRPNIVGRLPGAGGGPAFCLSSHMDVVDPGDLSAWKYPPFEARVEEGILWGRGTADSKGMLAGMLEAIRAIRASGVRLKGDLWFVAAVDDETAGRYGLRYPFEKGLVPARAAILGEATNFDVPHVFKGRIWFELDVIGKASHGAFPEDGVNAIEKAGDVIRAVKGIALPGHPRLGKDTVSVGTIRGGKVVNVGAELCTPAFDIRWWPPLTSRDIRDKVKEAAESAARAGGFRVSDLRASEERDPLEFSEGSGLVRAVRAACKTVRGKEAGLIGWYSSGEIFHMHRNGNIEAGALFGPGEPWQAHAIDEHITLQDLEDGAKVYALIALEMCGGEG</sequence>
<accession>A0A932MLD5</accession>
<dbReference type="InterPro" id="IPR011650">
    <property type="entry name" value="Peptidase_M20_dimer"/>
</dbReference>
<evidence type="ECO:0000313" key="4">
    <source>
        <dbReference type="EMBL" id="MBI3127059.1"/>
    </source>
</evidence>
<dbReference type="SUPFAM" id="SSF53187">
    <property type="entry name" value="Zn-dependent exopeptidases"/>
    <property type="match status" value="1"/>
</dbReference>
<keyword evidence="1" id="KW-0479">Metal-binding</keyword>
<dbReference type="GO" id="GO:0016787">
    <property type="term" value="F:hydrolase activity"/>
    <property type="evidence" value="ECO:0007669"/>
    <property type="project" value="UniProtKB-KW"/>
</dbReference>
<dbReference type="AlphaFoldDB" id="A0A932MLD5"/>
<dbReference type="Proteomes" id="UP000782312">
    <property type="component" value="Unassembled WGS sequence"/>
</dbReference>
<gene>
    <name evidence="4" type="ORF">HYZ11_05600</name>
</gene>
<organism evidence="4 5">
    <name type="scientific">Tectimicrobiota bacterium</name>
    <dbReference type="NCBI Taxonomy" id="2528274"/>
    <lineage>
        <taxon>Bacteria</taxon>
        <taxon>Pseudomonadati</taxon>
        <taxon>Nitrospinota/Tectimicrobiota group</taxon>
        <taxon>Candidatus Tectimicrobiota</taxon>
    </lineage>
</organism>
<protein>
    <submittedName>
        <fullName evidence="4">M20/M25/M40 family metallo-hydrolase</fullName>
    </submittedName>
</protein>
<comment type="caution">
    <text evidence="4">The sequence shown here is derived from an EMBL/GenBank/DDBJ whole genome shotgun (WGS) entry which is preliminary data.</text>
</comment>
<dbReference type="Pfam" id="PF07687">
    <property type="entry name" value="M20_dimer"/>
    <property type="match status" value="1"/>
</dbReference>
<dbReference type="Gene3D" id="3.30.70.360">
    <property type="match status" value="1"/>
</dbReference>
<evidence type="ECO:0000256" key="2">
    <source>
        <dbReference type="ARBA" id="ARBA00022801"/>
    </source>
</evidence>
<evidence type="ECO:0000313" key="5">
    <source>
        <dbReference type="Proteomes" id="UP000782312"/>
    </source>
</evidence>
<evidence type="ECO:0000256" key="1">
    <source>
        <dbReference type="ARBA" id="ARBA00022723"/>
    </source>
</evidence>
<keyword evidence="2" id="KW-0378">Hydrolase</keyword>
<dbReference type="InterPro" id="IPR036264">
    <property type="entry name" value="Bact_exopeptidase_dim_dom"/>
</dbReference>
<dbReference type="SUPFAM" id="SSF55031">
    <property type="entry name" value="Bacterial exopeptidase dimerisation domain"/>
    <property type="match status" value="1"/>
</dbReference>
<dbReference type="GO" id="GO:0046872">
    <property type="term" value="F:metal ion binding"/>
    <property type="evidence" value="ECO:0007669"/>
    <property type="project" value="UniProtKB-KW"/>
</dbReference>
<dbReference type="InterPro" id="IPR050072">
    <property type="entry name" value="Peptidase_M20A"/>
</dbReference>
<dbReference type="InterPro" id="IPR002933">
    <property type="entry name" value="Peptidase_M20"/>
</dbReference>
<feature type="domain" description="Peptidase M20 dimerisation" evidence="3">
    <location>
        <begin position="189"/>
        <end position="289"/>
    </location>
</feature>
<dbReference type="Pfam" id="PF01546">
    <property type="entry name" value="Peptidase_M20"/>
    <property type="match status" value="1"/>
</dbReference>